<sequence length="146" mass="15997">MDDSSTLSHASFLTLKALIVQRSLPVLLSWSEQFPEAETVDEAIASIKRAGKDPGISSFHSGCISISSASYKNANGEPFAISFRVADVIRCGFMISTRSGEREGFYLMSGRQSIFSKKTEIELFVHSNAITVRIGGKATEYSRMMC</sequence>
<comment type="caution">
    <text evidence="1">The sequence shown here is derived from an EMBL/GenBank/DDBJ whole genome shotgun (WGS) entry which is preliminary data.</text>
</comment>
<gene>
    <name evidence="1" type="ORF">IAA97_05025</name>
</gene>
<name>A0A9D9E095_9SPIO</name>
<evidence type="ECO:0000313" key="1">
    <source>
        <dbReference type="EMBL" id="MBO8436320.1"/>
    </source>
</evidence>
<accession>A0A9D9E095</accession>
<proteinExistence type="predicted"/>
<dbReference type="Proteomes" id="UP000823615">
    <property type="component" value="Unassembled WGS sequence"/>
</dbReference>
<organism evidence="1 2">
    <name type="scientific">Candidatus Ornithospirochaeta stercoripullorum</name>
    <dbReference type="NCBI Taxonomy" id="2840899"/>
    <lineage>
        <taxon>Bacteria</taxon>
        <taxon>Pseudomonadati</taxon>
        <taxon>Spirochaetota</taxon>
        <taxon>Spirochaetia</taxon>
        <taxon>Spirochaetales</taxon>
        <taxon>Spirochaetaceae</taxon>
        <taxon>Spirochaetaceae incertae sedis</taxon>
        <taxon>Candidatus Ornithospirochaeta</taxon>
    </lineage>
</organism>
<dbReference type="AlphaFoldDB" id="A0A9D9E095"/>
<reference evidence="1" key="2">
    <citation type="journal article" date="2021" name="PeerJ">
        <title>Extensive microbial diversity within the chicken gut microbiome revealed by metagenomics and culture.</title>
        <authorList>
            <person name="Gilroy R."/>
            <person name="Ravi A."/>
            <person name="Getino M."/>
            <person name="Pursley I."/>
            <person name="Horton D.L."/>
            <person name="Alikhan N.F."/>
            <person name="Baker D."/>
            <person name="Gharbi K."/>
            <person name="Hall N."/>
            <person name="Watson M."/>
            <person name="Adriaenssens E.M."/>
            <person name="Foster-Nyarko E."/>
            <person name="Jarju S."/>
            <person name="Secka A."/>
            <person name="Antonio M."/>
            <person name="Oren A."/>
            <person name="Chaudhuri R.R."/>
            <person name="La Ragione R."/>
            <person name="Hildebrand F."/>
            <person name="Pallen M.J."/>
        </authorList>
    </citation>
    <scope>NUCLEOTIDE SEQUENCE</scope>
    <source>
        <strain evidence="1">7293</strain>
    </source>
</reference>
<evidence type="ECO:0000313" key="2">
    <source>
        <dbReference type="Proteomes" id="UP000823615"/>
    </source>
</evidence>
<dbReference type="EMBL" id="JADIMT010000062">
    <property type="protein sequence ID" value="MBO8436320.1"/>
    <property type="molecule type" value="Genomic_DNA"/>
</dbReference>
<protein>
    <submittedName>
        <fullName evidence="1">Uncharacterized protein</fullName>
    </submittedName>
</protein>
<reference evidence="1" key="1">
    <citation type="submission" date="2020-10" db="EMBL/GenBank/DDBJ databases">
        <authorList>
            <person name="Gilroy R."/>
        </authorList>
    </citation>
    <scope>NUCLEOTIDE SEQUENCE</scope>
    <source>
        <strain evidence="1">7293</strain>
    </source>
</reference>